<dbReference type="PROSITE" id="PS50294">
    <property type="entry name" value="WD_REPEATS_REGION"/>
    <property type="match status" value="10"/>
</dbReference>
<dbReference type="Proteomes" id="UP001149074">
    <property type="component" value="Unassembled WGS sequence"/>
</dbReference>
<organism evidence="5 6">
    <name type="scientific">Penicillium argentinense</name>
    <dbReference type="NCBI Taxonomy" id="1131581"/>
    <lineage>
        <taxon>Eukaryota</taxon>
        <taxon>Fungi</taxon>
        <taxon>Dikarya</taxon>
        <taxon>Ascomycota</taxon>
        <taxon>Pezizomycotina</taxon>
        <taxon>Eurotiomycetes</taxon>
        <taxon>Eurotiomycetidae</taxon>
        <taxon>Eurotiales</taxon>
        <taxon>Aspergillaceae</taxon>
        <taxon>Penicillium</taxon>
    </lineage>
</organism>
<dbReference type="SUPFAM" id="SSF50978">
    <property type="entry name" value="WD40 repeat-like"/>
    <property type="match status" value="2"/>
</dbReference>
<feature type="repeat" description="WD" evidence="3">
    <location>
        <begin position="827"/>
        <end position="868"/>
    </location>
</feature>
<keyword evidence="1 3" id="KW-0853">WD repeat</keyword>
<feature type="repeat" description="WD" evidence="3">
    <location>
        <begin position="617"/>
        <end position="658"/>
    </location>
</feature>
<name>A0A9W9EIB5_9EURO</name>
<dbReference type="InterPro" id="IPR001680">
    <property type="entry name" value="WD40_rpt"/>
</dbReference>
<dbReference type="PROSITE" id="PS50837">
    <property type="entry name" value="NACHT"/>
    <property type="match status" value="1"/>
</dbReference>
<dbReference type="InterPro" id="IPR007111">
    <property type="entry name" value="NACHT_NTPase"/>
</dbReference>
<dbReference type="InterPro" id="IPR050349">
    <property type="entry name" value="WD_LIS1/nudF_dynein_reg"/>
</dbReference>
<feature type="repeat" description="WD" evidence="3">
    <location>
        <begin position="869"/>
        <end position="910"/>
    </location>
</feature>
<dbReference type="Gene3D" id="3.40.50.300">
    <property type="entry name" value="P-loop containing nucleotide triphosphate hydrolases"/>
    <property type="match status" value="1"/>
</dbReference>
<dbReference type="PANTHER" id="PTHR44129">
    <property type="entry name" value="WD REPEAT-CONTAINING PROTEIN POP1"/>
    <property type="match status" value="1"/>
</dbReference>
<dbReference type="InterPro" id="IPR036322">
    <property type="entry name" value="WD40_repeat_dom_sf"/>
</dbReference>
<dbReference type="RefSeq" id="XP_056468789.1">
    <property type="nucleotide sequence ID" value="XM_056623801.1"/>
</dbReference>
<dbReference type="OrthoDB" id="538223at2759"/>
<accession>A0A9W9EIB5</accession>
<evidence type="ECO:0000256" key="1">
    <source>
        <dbReference type="ARBA" id="ARBA00022574"/>
    </source>
</evidence>
<dbReference type="EMBL" id="JAPQKI010000011">
    <property type="protein sequence ID" value="KAJ5082267.1"/>
    <property type="molecule type" value="Genomic_DNA"/>
</dbReference>
<evidence type="ECO:0000313" key="5">
    <source>
        <dbReference type="EMBL" id="KAJ5082267.1"/>
    </source>
</evidence>
<dbReference type="Pfam" id="PF24883">
    <property type="entry name" value="NPHP3_N"/>
    <property type="match status" value="1"/>
</dbReference>
<dbReference type="InterPro" id="IPR056884">
    <property type="entry name" value="NPHP3-like_N"/>
</dbReference>
<feature type="repeat" description="WD" evidence="3">
    <location>
        <begin position="995"/>
        <end position="1036"/>
    </location>
</feature>
<dbReference type="InterPro" id="IPR020472">
    <property type="entry name" value="WD40_PAC1"/>
</dbReference>
<feature type="repeat" description="WD" evidence="3">
    <location>
        <begin position="785"/>
        <end position="826"/>
    </location>
</feature>
<proteinExistence type="predicted"/>
<feature type="repeat" description="WD" evidence="3">
    <location>
        <begin position="659"/>
        <end position="700"/>
    </location>
</feature>
<dbReference type="CDD" id="cd00200">
    <property type="entry name" value="WD40"/>
    <property type="match status" value="1"/>
</dbReference>
<dbReference type="InterPro" id="IPR027417">
    <property type="entry name" value="P-loop_NTPase"/>
</dbReference>
<feature type="domain" description="NACHT" evidence="4">
    <location>
        <begin position="89"/>
        <end position="309"/>
    </location>
</feature>
<dbReference type="FunFam" id="3.40.50.300:FF:001638">
    <property type="entry name" value="NACHT and WD40 domain protein"/>
    <property type="match status" value="1"/>
</dbReference>
<dbReference type="SMART" id="SM00320">
    <property type="entry name" value="WD40"/>
    <property type="match status" value="10"/>
</dbReference>
<feature type="repeat" description="WD" evidence="3">
    <location>
        <begin position="743"/>
        <end position="784"/>
    </location>
</feature>
<gene>
    <name evidence="5" type="ORF">N7532_011310</name>
</gene>
<evidence type="ECO:0000256" key="3">
    <source>
        <dbReference type="PROSITE-ProRule" id="PRU00221"/>
    </source>
</evidence>
<protein>
    <recommendedName>
        <fullName evidence="4">NACHT domain-containing protein</fullName>
    </recommendedName>
</protein>
<evidence type="ECO:0000259" key="4">
    <source>
        <dbReference type="PROSITE" id="PS50837"/>
    </source>
</evidence>
<evidence type="ECO:0000313" key="6">
    <source>
        <dbReference type="Proteomes" id="UP001149074"/>
    </source>
</evidence>
<dbReference type="Gene3D" id="2.130.10.10">
    <property type="entry name" value="YVTN repeat-like/Quinoprotein amine dehydrogenase"/>
    <property type="match status" value="5"/>
</dbReference>
<dbReference type="Pfam" id="PF00400">
    <property type="entry name" value="WD40"/>
    <property type="match status" value="10"/>
</dbReference>
<feature type="repeat" description="WD" evidence="3">
    <location>
        <begin position="953"/>
        <end position="994"/>
    </location>
</feature>
<keyword evidence="2" id="KW-0677">Repeat</keyword>
<dbReference type="PROSITE" id="PS00678">
    <property type="entry name" value="WD_REPEATS_1"/>
    <property type="match status" value="3"/>
</dbReference>
<dbReference type="InterPro" id="IPR015943">
    <property type="entry name" value="WD40/YVTN_repeat-like_dom_sf"/>
</dbReference>
<feature type="repeat" description="WD" evidence="3">
    <location>
        <begin position="911"/>
        <end position="952"/>
    </location>
</feature>
<reference evidence="5" key="1">
    <citation type="submission" date="2022-11" db="EMBL/GenBank/DDBJ databases">
        <authorList>
            <person name="Petersen C."/>
        </authorList>
    </citation>
    <scope>NUCLEOTIDE SEQUENCE</scope>
    <source>
        <strain evidence="5">IBT 30761</strain>
    </source>
</reference>
<dbReference type="InterPro" id="IPR019775">
    <property type="entry name" value="WD40_repeat_CS"/>
</dbReference>
<sequence length="1143" mass="126399">MTSTTSISGSNSGLQVVRNYGPITAQFNPTTEQFETSANRACLRDLQTTNPLHDKCRIEADKGGLLKDAYNWILDHADFKRWRDEQQSQLLWIKGDPGKGKTMLLCGIIDELTKSAPNSTTISYFLCQATDARINHATAVLRGLILMLVDQQPSLISYVRRQYDKAGKQIFENVNAWEALSEIFTGILEDPLLQTTYLIIDALDECTADRNRLLDLVALKSSAYPHIKWIVSSRNLPAIEESLDAGTQKTNLWLELNEKSVADAVAIFINHKVQELTEKKKYNKEVRHAVSQHLLSNAHGTFLWVALVCEKLADVPKRNVRKKLEEFPSGLEKLYERMFDQISESNDAELCKSLLGIITTVYRPITLDELASCIDLPEEVVDDSDLREIIGLCGSFLTLRERTITLVHQSAKDFLLRTAVYEIFPDGEDIVHYSIFSKSLQAISRTLQRDIYNLVSPGCPIDQVSQPNPDPLTAIRYACVYWIDHLNRCSPSKTVIEDLQNGGLISIFFQNNYLHWLEALSLLRSVSEGVASMLRLQGLLKTTTENSHLINRVQDACRFILYLKIAIENHPLQVYASGLIFSPTGSITRIQFETEDPPWIIRKPRMEEGWSACLQTLEDHSDRVNSVVFSHDSKLLASASDDRTVKVWDSGSGQCLRTLKGHSDWVSSVAFSHDSKFLASASYDGTVKMWDAGSGQCLLNVQGHSGIVYSVVFSHDSKNLAFAVYDLTVHVWDVGSGQCLQTLKGHSHLVRSVSFSHDSKLLASASDDRTVNVWDASSGQFLQALESHSNLVHSVTFSYNSRLLTSASDDGAIKVWDADSGQCLLTLQGHRDSVNSVAFSCDSNLLASASYDSNVNVWDAGSGQCLLTLEGHSDRVNLVTFSHNSILLTSVSLDGAIKVWDTGSGQCLQTLEGHSHRVKSVAFSHDSKLLASASYDGTVKMWDACTGQCLLTLEGHSSMVNSVIFSYDSNLLASASYDSTIIIWDACSGQCLQILQGHSSSVNSVAFSHDSTLLASASDDCTVKVWDADSSQCLHTLIVKGVTVKSFDNTNTHLETDIGNICLSSVPTYSVPFVPKFKGYSISSDGTWITWNSENLLWLPPKYRPSTSAVSQSTICLGCSSGRVLLFTFDSSRLVGAGHYIPF</sequence>
<evidence type="ECO:0000256" key="2">
    <source>
        <dbReference type="ARBA" id="ARBA00022737"/>
    </source>
</evidence>
<feature type="repeat" description="WD" evidence="3">
    <location>
        <begin position="701"/>
        <end position="742"/>
    </location>
</feature>
<reference evidence="5" key="2">
    <citation type="journal article" date="2023" name="IMA Fungus">
        <title>Comparative genomic study of the Penicillium genus elucidates a diverse pangenome and 15 lateral gene transfer events.</title>
        <authorList>
            <person name="Petersen C."/>
            <person name="Sorensen T."/>
            <person name="Nielsen M.R."/>
            <person name="Sondergaard T.E."/>
            <person name="Sorensen J.L."/>
            <person name="Fitzpatrick D.A."/>
            <person name="Frisvad J.C."/>
            <person name="Nielsen K.L."/>
        </authorList>
    </citation>
    <scope>NUCLEOTIDE SEQUENCE</scope>
    <source>
        <strain evidence="5">IBT 30761</strain>
    </source>
</reference>
<dbReference type="PROSITE" id="PS50082">
    <property type="entry name" value="WD_REPEATS_2"/>
    <property type="match status" value="10"/>
</dbReference>
<dbReference type="PRINTS" id="PR00320">
    <property type="entry name" value="GPROTEINBRPT"/>
</dbReference>
<keyword evidence="6" id="KW-1185">Reference proteome</keyword>
<dbReference type="GeneID" id="81362780"/>
<comment type="caution">
    <text evidence="5">The sequence shown here is derived from an EMBL/GenBank/DDBJ whole genome shotgun (WGS) entry which is preliminary data.</text>
</comment>
<dbReference type="SUPFAM" id="SSF52540">
    <property type="entry name" value="P-loop containing nucleoside triphosphate hydrolases"/>
    <property type="match status" value="1"/>
</dbReference>
<dbReference type="AlphaFoldDB" id="A0A9W9EIB5"/>